<evidence type="ECO:0000256" key="1">
    <source>
        <dbReference type="ARBA" id="ARBA00010617"/>
    </source>
</evidence>
<dbReference type="GO" id="GO:0020037">
    <property type="term" value="F:heme binding"/>
    <property type="evidence" value="ECO:0007669"/>
    <property type="project" value="InterPro"/>
</dbReference>
<dbReference type="GO" id="GO:0005506">
    <property type="term" value="F:iron ion binding"/>
    <property type="evidence" value="ECO:0007669"/>
    <property type="project" value="InterPro"/>
</dbReference>
<dbReference type="GO" id="GO:0016705">
    <property type="term" value="F:oxidoreductase activity, acting on paired donors, with incorporation or reduction of molecular oxygen"/>
    <property type="evidence" value="ECO:0007669"/>
    <property type="project" value="InterPro"/>
</dbReference>
<dbReference type="OrthoDB" id="7376058at2"/>
<name>A0A229TFR1_9PSEU</name>
<comment type="caution">
    <text evidence="2">The sequence shown here is derived from an EMBL/GenBank/DDBJ whole genome shotgun (WGS) entry which is preliminary data.</text>
</comment>
<dbReference type="Gene3D" id="1.10.630.10">
    <property type="entry name" value="Cytochrome P450"/>
    <property type="match status" value="1"/>
</dbReference>
<dbReference type="Pfam" id="PF00067">
    <property type="entry name" value="p450"/>
    <property type="match status" value="1"/>
</dbReference>
<gene>
    <name evidence="2" type="ORF">CF165_07185</name>
</gene>
<keyword evidence="3" id="KW-1185">Reference proteome</keyword>
<comment type="similarity">
    <text evidence="1">Belongs to the cytochrome P450 family.</text>
</comment>
<evidence type="ECO:0000313" key="3">
    <source>
        <dbReference type="Proteomes" id="UP000215199"/>
    </source>
</evidence>
<accession>A0A229TFR1</accession>
<dbReference type="SUPFAM" id="SSF48264">
    <property type="entry name" value="Cytochrome P450"/>
    <property type="match status" value="1"/>
</dbReference>
<evidence type="ECO:0000313" key="2">
    <source>
        <dbReference type="EMBL" id="OXM70076.1"/>
    </source>
</evidence>
<dbReference type="InterPro" id="IPR036396">
    <property type="entry name" value="Cyt_P450_sf"/>
</dbReference>
<protein>
    <submittedName>
        <fullName evidence="2">Cytochrome P450</fullName>
    </submittedName>
</protein>
<dbReference type="Proteomes" id="UP000215199">
    <property type="component" value="Unassembled WGS sequence"/>
</dbReference>
<dbReference type="PANTHER" id="PTHR24305:SF166">
    <property type="entry name" value="CYTOCHROME P450 12A4, MITOCHONDRIAL-RELATED"/>
    <property type="match status" value="1"/>
</dbReference>
<dbReference type="InterPro" id="IPR050121">
    <property type="entry name" value="Cytochrome_P450_monoxygenase"/>
</dbReference>
<reference evidence="3" key="1">
    <citation type="submission" date="2017-07" db="EMBL/GenBank/DDBJ databases">
        <title>Comparative genome mining reveals phylogenetic distribution patterns of secondary metabolites in Amycolatopsis.</title>
        <authorList>
            <person name="Adamek M."/>
            <person name="Alanjary M."/>
            <person name="Sales-Ortells H."/>
            <person name="Goodfellow M."/>
            <person name="Bull A.T."/>
            <person name="Kalinowski J."/>
            <person name="Ziemert N."/>
        </authorList>
    </citation>
    <scope>NUCLEOTIDE SEQUENCE [LARGE SCALE GENOMIC DNA]</scope>
    <source>
        <strain evidence="3">H5</strain>
    </source>
</reference>
<dbReference type="PANTHER" id="PTHR24305">
    <property type="entry name" value="CYTOCHROME P450"/>
    <property type="match status" value="1"/>
</dbReference>
<dbReference type="GO" id="GO:0004497">
    <property type="term" value="F:monooxygenase activity"/>
    <property type="evidence" value="ECO:0007669"/>
    <property type="project" value="InterPro"/>
</dbReference>
<dbReference type="EMBL" id="NMUL01000006">
    <property type="protein sequence ID" value="OXM70076.1"/>
    <property type="molecule type" value="Genomic_DNA"/>
</dbReference>
<dbReference type="AlphaFoldDB" id="A0A229TFR1"/>
<proteinExistence type="inferred from homology"/>
<dbReference type="InterPro" id="IPR001128">
    <property type="entry name" value="Cyt_P450"/>
</dbReference>
<dbReference type="RefSeq" id="WP_093946620.1">
    <property type="nucleotide sequence ID" value="NZ_NMUL01000006.1"/>
</dbReference>
<sequence length="443" mass="48022">MTSTQENLTRPATASVGETVRVAAEVALPTLLGGVIKRRPAAMALAGKLGLDSSAVRLLRRLRDRHGARPLKLRVPGRSVGLALSGEDVAAVLAGAPVPFSPSTVEKRAALAHFQPHGVLISDAAARRPRRRFTEAVLEPGRPLHELAAPFARATAEEAAVVLSEATHDGELNWDAFNVAWWRLVRRVVLGSGARDDAALTDLLERLRLDANWAYLHPRRERVRARFHERLTAHLGRAEPGSLAAVIAAVGADGEIGPADQVAHWLFAFDAAGMVTYRTLALLAAHPAALERARTELAGFDPASPDQLSYLRACVLEAVRLWPTTPMILRETTEETSWGPAGTTVLIFAPLFHRDPDLPYADRFEPDIWLDGRAERNPALVPFSAGPAVCPGRDLVQFCASTMLANLLRGHRFEQASGPVLSPDRPLPATLDNFHLRLNLLPG</sequence>
<organism evidence="2 3">
    <name type="scientific">Amycolatopsis vastitatis</name>
    <dbReference type="NCBI Taxonomy" id="1905142"/>
    <lineage>
        <taxon>Bacteria</taxon>
        <taxon>Bacillati</taxon>
        <taxon>Actinomycetota</taxon>
        <taxon>Actinomycetes</taxon>
        <taxon>Pseudonocardiales</taxon>
        <taxon>Pseudonocardiaceae</taxon>
        <taxon>Amycolatopsis</taxon>
    </lineage>
</organism>